<proteinExistence type="predicted"/>
<dbReference type="RefSeq" id="WP_115137158.1">
    <property type="nucleotide sequence ID" value="NZ_JAKIKT010000004.1"/>
</dbReference>
<protein>
    <submittedName>
        <fullName evidence="2">Uncharacterized protein</fullName>
    </submittedName>
</protein>
<dbReference type="EMBL" id="JAKIKT010000004">
    <property type="protein sequence ID" value="MCL2914404.1"/>
    <property type="molecule type" value="Genomic_DNA"/>
</dbReference>
<keyword evidence="1" id="KW-1133">Transmembrane helix</keyword>
<comment type="caution">
    <text evidence="2">The sequence shown here is derived from an EMBL/GenBank/DDBJ whole genome shotgun (WGS) entry which is preliminary data.</text>
</comment>
<evidence type="ECO:0000256" key="1">
    <source>
        <dbReference type="SAM" id="Phobius"/>
    </source>
</evidence>
<keyword evidence="1" id="KW-0812">Transmembrane</keyword>
<keyword evidence="3" id="KW-1185">Reference proteome</keyword>
<sequence length="115" mass="12773">MKLKKNNHKWIVIMTALVLCTWWGISDSHWTWTIHLDQDWQLGGYLGQSVILLAGIALALLLALVIAVSMTLIVPCLAILATLAILYWGLSLLWLPLVLVLAVLVLAAHTEQQSH</sequence>
<feature type="transmembrane region" description="Helical" evidence="1">
    <location>
        <begin position="7"/>
        <end position="25"/>
    </location>
</feature>
<evidence type="ECO:0000313" key="3">
    <source>
        <dbReference type="Proteomes" id="UP001202831"/>
    </source>
</evidence>
<reference evidence="2 3" key="1">
    <citation type="submission" date="2022-01" db="EMBL/GenBank/DDBJ databases">
        <title>Whole genome-based taxonomy of the Shewanellaceae.</title>
        <authorList>
            <person name="Martin-Rodriguez A.J."/>
        </authorList>
    </citation>
    <scope>NUCLEOTIDE SEQUENCE [LARGE SCALE GENOMIC DNA]</scope>
    <source>
        <strain evidence="2 3">DSM 21332</strain>
    </source>
</reference>
<organism evidence="2 3">
    <name type="scientific">Shewanella corallii</name>
    <dbReference type="NCBI Taxonomy" id="560080"/>
    <lineage>
        <taxon>Bacteria</taxon>
        <taxon>Pseudomonadati</taxon>
        <taxon>Pseudomonadota</taxon>
        <taxon>Gammaproteobacteria</taxon>
        <taxon>Alteromonadales</taxon>
        <taxon>Shewanellaceae</taxon>
        <taxon>Shewanella</taxon>
    </lineage>
</organism>
<gene>
    <name evidence="2" type="ORF">L2725_11580</name>
</gene>
<accession>A0ABT0N7L5</accession>
<feature type="transmembrane region" description="Helical" evidence="1">
    <location>
        <begin position="85"/>
        <end position="108"/>
    </location>
</feature>
<dbReference type="Proteomes" id="UP001202831">
    <property type="component" value="Unassembled WGS sequence"/>
</dbReference>
<name>A0ABT0N7L5_9GAMM</name>
<feature type="transmembrane region" description="Helical" evidence="1">
    <location>
        <begin position="45"/>
        <end position="73"/>
    </location>
</feature>
<keyword evidence="1" id="KW-0472">Membrane</keyword>
<evidence type="ECO:0000313" key="2">
    <source>
        <dbReference type="EMBL" id="MCL2914404.1"/>
    </source>
</evidence>